<dbReference type="Proteomes" id="UP001056120">
    <property type="component" value="Linkage Group LG14"/>
</dbReference>
<protein>
    <submittedName>
        <fullName evidence="1">Uncharacterized protein</fullName>
    </submittedName>
</protein>
<organism evidence="1 2">
    <name type="scientific">Smallanthus sonchifolius</name>
    <dbReference type="NCBI Taxonomy" id="185202"/>
    <lineage>
        <taxon>Eukaryota</taxon>
        <taxon>Viridiplantae</taxon>
        <taxon>Streptophyta</taxon>
        <taxon>Embryophyta</taxon>
        <taxon>Tracheophyta</taxon>
        <taxon>Spermatophyta</taxon>
        <taxon>Magnoliopsida</taxon>
        <taxon>eudicotyledons</taxon>
        <taxon>Gunneridae</taxon>
        <taxon>Pentapetalae</taxon>
        <taxon>asterids</taxon>
        <taxon>campanulids</taxon>
        <taxon>Asterales</taxon>
        <taxon>Asteraceae</taxon>
        <taxon>Asteroideae</taxon>
        <taxon>Heliantheae alliance</taxon>
        <taxon>Millerieae</taxon>
        <taxon>Smallanthus</taxon>
    </lineage>
</organism>
<keyword evidence="2" id="KW-1185">Reference proteome</keyword>
<sequence>MVADLNGRSSQGCLKRPRGDLHQCLKEKGALNPTTAINFAIDIARKRVKFTSADSGCDETIHLSNHSDEGRTLGNHSRKQCVVRM</sequence>
<accession>A0ACB9GMK6</accession>
<reference evidence="2" key="1">
    <citation type="journal article" date="2022" name="Mol. Ecol. Resour.">
        <title>The genomes of chicory, endive, great burdock and yacon provide insights into Asteraceae palaeo-polyploidization history and plant inulin production.</title>
        <authorList>
            <person name="Fan W."/>
            <person name="Wang S."/>
            <person name="Wang H."/>
            <person name="Wang A."/>
            <person name="Jiang F."/>
            <person name="Liu H."/>
            <person name="Zhao H."/>
            <person name="Xu D."/>
            <person name="Zhang Y."/>
        </authorList>
    </citation>
    <scope>NUCLEOTIDE SEQUENCE [LARGE SCALE GENOMIC DNA]</scope>
    <source>
        <strain evidence="2">cv. Yunnan</strain>
    </source>
</reference>
<name>A0ACB9GMK6_9ASTR</name>
<proteinExistence type="predicted"/>
<gene>
    <name evidence="1" type="ORF">L1987_43787</name>
</gene>
<evidence type="ECO:0000313" key="1">
    <source>
        <dbReference type="EMBL" id="KAI3784684.1"/>
    </source>
</evidence>
<reference evidence="1 2" key="2">
    <citation type="journal article" date="2022" name="Mol. Ecol. Resour.">
        <title>The genomes of chicory, endive, great burdock and yacon provide insights into Asteraceae paleo-polyploidization history and plant inulin production.</title>
        <authorList>
            <person name="Fan W."/>
            <person name="Wang S."/>
            <person name="Wang H."/>
            <person name="Wang A."/>
            <person name="Jiang F."/>
            <person name="Liu H."/>
            <person name="Zhao H."/>
            <person name="Xu D."/>
            <person name="Zhang Y."/>
        </authorList>
    </citation>
    <scope>NUCLEOTIDE SEQUENCE [LARGE SCALE GENOMIC DNA]</scope>
    <source>
        <strain evidence="2">cv. Yunnan</strain>
        <tissue evidence="1">Leaves</tissue>
    </source>
</reference>
<comment type="caution">
    <text evidence="1">The sequence shown here is derived from an EMBL/GenBank/DDBJ whole genome shotgun (WGS) entry which is preliminary data.</text>
</comment>
<evidence type="ECO:0000313" key="2">
    <source>
        <dbReference type="Proteomes" id="UP001056120"/>
    </source>
</evidence>
<dbReference type="EMBL" id="CM042031">
    <property type="protein sequence ID" value="KAI3784684.1"/>
    <property type="molecule type" value="Genomic_DNA"/>
</dbReference>